<dbReference type="RefSeq" id="WP_028373135.1">
    <property type="nucleotide sequence ID" value="NZ_CAAAJD010000010.1"/>
</dbReference>
<keyword evidence="2" id="KW-0969">Cilium</keyword>
<dbReference type="InterPro" id="IPR035890">
    <property type="entry name" value="Anti-sigma-28_factor_FlgM_sf"/>
</dbReference>
<reference evidence="2 3" key="1">
    <citation type="submission" date="2015-11" db="EMBL/GenBank/DDBJ databases">
        <title>Genomic analysis of 38 Legionella species identifies large and diverse effector repertoires.</title>
        <authorList>
            <person name="Burstein D."/>
            <person name="Amaro F."/>
            <person name="Zusman T."/>
            <person name="Lifshitz Z."/>
            <person name="Cohen O."/>
            <person name="Gilbert J.A."/>
            <person name="Pupko T."/>
            <person name="Shuman H.A."/>
            <person name="Segal G."/>
        </authorList>
    </citation>
    <scope>NUCLEOTIDE SEQUENCE [LARGE SCALE GENOMIC DNA]</scope>
    <source>
        <strain evidence="2 3">ATCC 49751</strain>
    </source>
</reference>
<dbReference type="PATRIC" id="fig|45067.4.peg.2280"/>
<proteinExistence type="predicted"/>
<evidence type="ECO:0000313" key="2">
    <source>
        <dbReference type="EMBL" id="KTD19319.1"/>
    </source>
</evidence>
<gene>
    <name evidence="2" type="primary">flgM</name>
    <name evidence="2" type="ORF">Llan_2171</name>
</gene>
<organism evidence="2 3">
    <name type="scientific">Legionella lansingensis</name>
    <dbReference type="NCBI Taxonomy" id="45067"/>
    <lineage>
        <taxon>Bacteria</taxon>
        <taxon>Pseudomonadati</taxon>
        <taxon>Pseudomonadota</taxon>
        <taxon>Gammaproteobacteria</taxon>
        <taxon>Legionellales</taxon>
        <taxon>Legionellaceae</taxon>
        <taxon>Legionella</taxon>
    </lineage>
</organism>
<accession>A0A0W0VGQ8</accession>
<sequence length="97" mass="11035">MNAIESNVMVKPIDDSKTFKIPDSDNRLQQDQSIAKEPQVHTPTLPEELVYLKDFILSAPEVNVARVQFLKEELSSGRYQILSHQIAAKMLLDIQNI</sequence>
<dbReference type="STRING" id="45067.Llan_2171"/>
<dbReference type="OrthoDB" id="5654317at2"/>
<dbReference type="EMBL" id="LNYI01000053">
    <property type="protein sequence ID" value="KTD19319.1"/>
    <property type="molecule type" value="Genomic_DNA"/>
</dbReference>
<evidence type="ECO:0000259" key="1">
    <source>
        <dbReference type="Pfam" id="PF04316"/>
    </source>
</evidence>
<keyword evidence="3" id="KW-1185">Reference proteome</keyword>
<dbReference type="AlphaFoldDB" id="A0A0W0VGQ8"/>
<feature type="domain" description="Anti-sigma-28 factor FlgM C-terminal" evidence="1">
    <location>
        <begin position="53"/>
        <end position="91"/>
    </location>
</feature>
<name>A0A0W0VGQ8_9GAMM</name>
<dbReference type="Proteomes" id="UP000054869">
    <property type="component" value="Unassembled WGS sequence"/>
</dbReference>
<dbReference type="Pfam" id="PF04316">
    <property type="entry name" value="FlgM"/>
    <property type="match status" value="1"/>
</dbReference>
<comment type="caution">
    <text evidence="2">The sequence shown here is derived from an EMBL/GenBank/DDBJ whole genome shotgun (WGS) entry which is preliminary data.</text>
</comment>
<keyword evidence="2" id="KW-0282">Flagellum</keyword>
<keyword evidence="2" id="KW-0966">Cell projection</keyword>
<dbReference type="SUPFAM" id="SSF101498">
    <property type="entry name" value="Anti-sigma factor FlgM"/>
    <property type="match status" value="1"/>
</dbReference>
<evidence type="ECO:0000313" key="3">
    <source>
        <dbReference type="Proteomes" id="UP000054869"/>
    </source>
</evidence>
<protein>
    <submittedName>
        <fullName evidence="2">Flagellin synthesis negative regulator</fullName>
    </submittedName>
</protein>
<dbReference type="InterPro" id="IPR031316">
    <property type="entry name" value="FlgM_C"/>
</dbReference>